<feature type="compositionally biased region" description="Low complexity" evidence="7">
    <location>
        <begin position="146"/>
        <end position="158"/>
    </location>
</feature>
<evidence type="ECO:0000256" key="7">
    <source>
        <dbReference type="SAM" id="MobiDB-lite"/>
    </source>
</evidence>
<dbReference type="Proteomes" id="UP000813462">
    <property type="component" value="Unassembled WGS sequence"/>
</dbReference>
<keyword evidence="3 6" id="KW-0256">Endoplasmic reticulum</keyword>
<evidence type="ECO:0000313" key="9">
    <source>
        <dbReference type="EMBL" id="KAH7533398.1"/>
    </source>
</evidence>
<protein>
    <recommendedName>
        <fullName evidence="6">Reticulon-like protein</fullName>
    </recommendedName>
</protein>
<comment type="subcellular location">
    <subcellularLocation>
        <location evidence="1 6">Endoplasmic reticulum membrane</location>
        <topology evidence="1 6">Multi-pass membrane protein</topology>
    </subcellularLocation>
</comment>
<dbReference type="InterPro" id="IPR044647">
    <property type="entry name" value="RTNLB17/18/21"/>
</dbReference>
<name>A0A978VJX9_ZIZJJ</name>
<dbReference type="EMBL" id="JAEACU010000004">
    <property type="protein sequence ID" value="KAH7533398.1"/>
    <property type="molecule type" value="Genomic_DNA"/>
</dbReference>
<gene>
    <name evidence="9" type="ORF">FEM48_Zijuj04G0126500</name>
</gene>
<keyword evidence="2 6" id="KW-0812">Transmembrane</keyword>
<evidence type="ECO:0000256" key="2">
    <source>
        <dbReference type="ARBA" id="ARBA00022692"/>
    </source>
</evidence>
<dbReference type="PANTHER" id="PTHR46626:SF2">
    <property type="entry name" value="RETICULON-LIKE PROTEIN B17"/>
    <property type="match status" value="1"/>
</dbReference>
<dbReference type="InterPro" id="IPR003388">
    <property type="entry name" value="Reticulon"/>
</dbReference>
<accession>A0A978VJX9</accession>
<proteinExistence type="predicted"/>
<keyword evidence="5 6" id="KW-0472">Membrane</keyword>
<feature type="transmembrane region" description="Helical" evidence="6">
    <location>
        <begin position="214"/>
        <end position="233"/>
    </location>
</feature>
<evidence type="ECO:0000256" key="3">
    <source>
        <dbReference type="ARBA" id="ARBA00022824"/>
    </source>
</evidence>
<reference evidence="9" key="1">
    <citation type="journal article" date="2021" name="Front. Plant Sci.">
        <title>Chromosome-Scale Genome Assembly for Chinese Sour Jujube and Insights Into Its Genome Evolution and Domestication Signature.</title>
        <authorList>
            <person name="Shen L.-Y."/>
            <person name="Luo H."/>
            <person name="Wang X.-L."/>
            <person name="Wang X.-M."/>
            <person name="Qiu X.-J."/>
            <person name="Liu H."/>
            <person name="Zhou S.-S."/>
            <person name="Jia K.-H."/>
            <person name="Nie S."/>
            <person name="Bao Y.-T."/>
            <person name="Zhang R.-G."/>
            <person name="Yun Q.-Z."/>
            <person name="Chai Y.-H."/>
            <person name="Lu J.-Y."/>
            <person name="Li Y."/>
            <person name="Zhao S.-W."/>
            <person name="Mao J.-F."/>
            <person name="Jia S.-G."/>
            <person name="Mao Y.-M."/>
        </authorList>
    </citation>
    <scope>NUCLEOTIDE SEQUENCE</scope>
    <source>
        <strain evidence="9">AT0</strain>
        <tissue evidence="9">Leaf</tissue>
    </source>
</reference>
<comment type="caution">
    <text evidence="6">Lacks conserved residue(s) required for the propagation of feature annotation.</text>
</comment>
<evidence type="ECO:0000256" key="1">
    <source>
        <dbReference type="ARBA" id="ARBA00004477"/>
    </source>
</evidence>
<feature type="region of interest" description="Disordered" evidence="7">
    <location>
        <begin position="127"/>
        <end position="161"/>
    </location>
</feature>
<evidence type="ECO:0000256" key="6">
    <source>
        <dbReference type="RuleBase" id="RU363132"/>
    </source>
</evidence>
<evidence type="ECO:0000256" key="5">
    <source>
        <dbReference type="ARBA" id="ARBA00023136"/>
    </source>
</evidence>
<dbReference type="Pfam" id="PF02453">
    <property type="entry name" value="Reticulon"/>
    <property type="match status" value="1"/>
</dbReference>
<evidence type="ECO:0000256" key="4">
    <source>
        <dbReference type="ARBA" id="ARBA00022989"/>
    </source>
</evidence>
<dbReference type="OrthoDB" id="783438at2759"/>
<dbReference type="GO" id="GO:0005789">
    <property type="term" value="C:endoplasmic reticulum membrane"/>
    <property type="evidence" value="ECO:0007669"/>
    <property type="project" value="UniProtKB-SubCell"/>
</dbReference>
<feature type="region of interest" description="Disordered" evidence="7">
    <location>
        <begin position="1"/>
        <end position="41"/>
    </location>
</feature>
<comment type="caution">
    <text evidence="9">The sequence shown here is derived from an EMBL/GenBank/DDBJ whole genome shotgun (WGS) entry which is preliminary data.</text>
</comment>
<feature type="compositionally biased region" description="Basic residues" evidence="7">
    <location>
        <begin position="131"/>
        <end position="142"/>
    </location>
</feature>
<feature type="domain" description="Reticulon" evidence="8">
    <location>
        <begin position="175"/>
        <end position="332"/>
    </location>
</feature>
<dbReference type="PANTHER" id="PTHR46626">
    <property type="entry name" value="RETICULON-LIKE PROTEIN B17"/>
    <property type="match status" value="1"/>
</dbReference>
<feature type="compositionally biased region" description="Low complexity" evidence="7">
    <location>
        <begin position="27"/>
        <end position="41"/>
    </location>
</feature>
<keyword evidence="4 6" id="KW-1133">Transmembrane helix</keyword>
<dbReference type="AlphaFoldDB" id="A0A978VJX9"/>
<dbReference type="PROSITE" id="PS50845">
    <property type="entry name" value="RETICULON"/>
    <property type="match status" value="1"/>
</dbReference>
<sequence length="413" mass="46144">MDSTPPYRSEPRSSTKPDQSPNLSLGLVPSSPKKTLSPSPLCLRSSGSLPLQELLLLSPSPLRKSKTRLADRLEMAAEESMEPAGTRRRCKSRTTQMGLLGCASPRNIRRSRRRSEQEIREEGLVEEIAKPRKRRQSGRTKKEKLSMVPSVPCSSSSPKTDEEDQVCLNRIGQLMNDLIMWKDVTKSSLWFGVGSLFFLSSCFTNGVSFSIFSALSQLGFLFLGASFFSNSICQRNNTETKPKLIIKEDDILLVAKVILPTINLAISKTRELFSGEPSMTLKVAPILILGAEYGHLITPWRLCSLGFFIAFTVPKLYSYYSIQISQKVEYLTWWLVEAWGSCSHKKIVAASAAAAFWNLSSVKTRIFTAFIFLVLLRCCRQRVVQNVEDEEAEGDQQEQQQALVVADIGGCQK</sequence>
<evidence type="ECO:0000259" key="8">
    <source>
        <dbReference type="PROSITE" id="PS50845"/>
    </source>
</evidence>
<evidence type="ECO:0000313" key="10">
    <source>
        <dbReference type="Proteomes" id="UP000813462"/>
    </source>
</evidence>
<organism evidence="9 10">
    <name type="scientific">Ziziphus jujuba var. spinosa</name>
    <dbReference type="NCBI Taxonomy" id="714518"/>
    <lineage>
        <taxon>Eukaryota</taxon>
        <taxon>Viridiplantae</taxon>
        <taxon>Streptophyta</taxon>
        <taxon>Embryophyta</taxon>
        <taxon>Tracheophyta</taxon>
        <taxon>Spermatophyta</taxon>
        <taxon>Magnoliopsida</taxon>
        <taxon>eudicotyledons</taxon>
        <taxon>Gunneridae</taxon>
        <taxon>Pentapetalae</taxon>
        <taxon>rosids</taxon>
        <taxon>fabids</taxon>
        <taxon>Rosales</taxon>
        <taxon>Rhamnaceae</taxon>
        <taxon>Paliureae</taxon>
        <taxon>Ziziphus</taxon>
    </lineage>
</organism>